<accession>A0A1L9V8P9</accession>
<dbReference type="AlphaFoldDB" id="A0A1L9V8P9"/>
<reference evidence="2" key="1">
    <citation type="journal article" date="2017" name="Genome Biol.">
        <title>Comparative genomics reveals high biological diversity and specific adaptations in the industrially and medically important fungal genus Aspergillus.</title>
        <authorList>
            <person name="de Vries R.P."/>
            <person name="Riley R."/>
            <person name="Wiebenga A."/>
            <person name="Aguilar-Osorio G."/>
            <person name="Amillis S."/>
            <person name="Uchima C.A."/>
            <person name="Anderluh G."/>
            <person name="Asadollahi M."/>
            <person name="Askin M."/>
            <person name="Barry K."/>
            <person name="Battaglia E."/>
            <person name="Bayram O."/>
            <person name="Benocci T."/>
            <person name="Braus-Stromeyer S.A."/>
            <person name="Caldana C."/>
            <person name="Canovas D."/>
            <person name="Cerqueira G.C."/>
            <person name="Chen F."/>
            <person name="Chen W."/>
            <person name="Choi C."/>
            <person name="Clum A."/>
            <person name="Dos Santos R.A."/>
            <person name="Damasio A.R."/>
            <person name="Diallinas G."/>
            <person name="Emri T."/>
            <person name="Fekete E."/>
            <person name="Flipphi M."/>
            <person name="Freyberg S."/>
            <person name="Gallo A."/>
            <person name="Gournas C."/>
            <person name="Habgood R."/>
            <person name="Hainaut M."/>
            <person name="Harispe M.L."/>
            <person name="Henrissat B."/>
            <person name="Hilden K.S."/>
            <person name="Hope R."/>
            <person name="Hossain A."/>
            <person name="Karabika E."/>
            <person name="Karaffa L."/>
            <person name="Karanyi Z."/>
            <person name="Krasevec N."/>
            <person name="Kuo A."/>
            <person name="Kusch H."/>
            <person name="LaButti K."/>
            <person name="Lagendijk E.L."/>
            <person name="Lapidus A."/>
            <person name="Levasseur A."/>
            <person name="Lindquist E."/>
            <person name="Lipzen A."/>
            <person name="Logrieco A.F."/>
            <person name="MacCabe A."/>
            <person name="Maekelae M.R."/>
            <person name="Malavazi I."/>
            <person name="Melin P."/>
            <person name="Meyer V."/>
            <person name="Mielnichuk N."/>
            <person name="Miskei M."/>
            <person name="Molnar A.P."/>
            <person name="Mule G."/>
            <person name="Ngan C.Y."/>
            <person name="Orejas M."/>
            <person name="Orosz E."/>
            <person name="Ouedraogo J.P."/>
            <person name="Overkamp K.M."/>
            <person name="Park H.-S."/>
            <person name="Perrone G."/>
            <person name="Piumi F."/>
            <person name="Punt P.J."/>
            <person name="Ram A.F."/>
            <person name="Ramon A."/>
            <person name="Rauscher S."/>
            <person name="Record E."/>
            <person name="Riano-Pachon D.M."/>
            <person name="Robert V."/>
            <person name="Roehrig J."/>
            <person name="Ruller R."/>
            <person name="Salamov A."/>
            <person name="Salih N.S."/>
            <person name="Samson R.A."/>
            <person name="Sandor E."/>
            <person name="Sanguinetti M."/>
            <person name="Schuetze T."/>
            <person name="Sepcic K."/>
            <person name="Shelest E."/>
            <person name="Sherlock G."/>
            <person name="Sophianopoulou V."/>
            <person name="Squina F.M."/>
            <person name="Sun H."/>
            <person name="Susca A."/>
            <person name="Todd R.B."/>
            <person name="Tsang A."/>
            <person name="Unkles S.E."/>
            <person name="van de Wiele N."/>
            <person name="van Rossen-Uffink D."/>
            <person name="Oliveira J.V."/>
            <person name="Vesth T.C."/>
            <person name="Visser J."/>
            <person name="Yu J.-H."/>
            <person name="Zhou M."/>
            <person name="Andersen M.R."/>
            <person name="Archer D.B."/>
            <person name="Baker S.E."/>
            <person name="Benoit I."/>
            <person name="Brakhage A.A."/>
            <person name="Braus G.H."/>
            <person name="Fischer R."/>
            <person name="Frisvad J.C."/>
            <person name="Goldman G.H."/>
            <person name="Houbraken J."/>
            <person name="Oakley B."/>
            <person name="Pocsi I."/>
            <person name="Scazzocchio C."/>
            <person name="Seiboth B."/>
            <person name="vanKuyk P.A."/>
            <person name="Wortman J."/>
            <person name="Dyer P.S."/>
            <person name="Grigoriev I.V."/>
        </authorList>
    </citation>
    <scope>NUCLEOTIDE SEQUENCE [LARGE SCALE GENOMIC DNA]</scope>
    <source>
        <strain evidence="2">CBS 516.65</strain>
    </source>
</reference>
<sequence length="129" mass="14963">MDINKSTFYAHSLLGGRYVASRRSLLEACQAIFPRFCCPGHAILFPEFFVKGKTGGEVIDFLESKKWDIELLRNRNRLVEHMERFQEGGGASMIDTGQLWTRARSPIIHTLRIFWANSSIWPPDRHRQK</sequence>
<name>A0A1L9V8P9_ASPGL</name>
<dbReference type="EMBL" id="KV878912">
    <property type="protein sequence ID" value="OJJ80245.1"/>
    <property type="molecule type" value="Genomic_DNA"/>
</dbReference>
<dbReference type="STRING" id="1160497.A0A1L9V8P9"/>
<evidence type="ECO:0000313" key="2">
    <source>
        <dbReference type="Proteomes" id="UP000184300"/>
    </source>
</evidence>
<proteinExistence type="predicted"/>
<dbReference type="RefSeq" id="XP_022396943.1">
    <property type="nucleotide sequence ID" value="XM_022547617.1"/>
</dbReference>
<organism evidence="1 2">
    <name type="scientific">Aspergillus glaucus CBS 516.65</name>
    <dbReference type="NCBI Taxonomy" id="1160497"/>
    <lineage>
        <taxon>Eukaryota</taxon>
        <taxon>Fungi</taxon>
        <taxon>Dikarya</taxon>
        <taxon>Ascomycota</taxon>
        <taxon>Pezizomycotina</taxon>
        <taxon>Eurotiomycetes</taxon>
        <taxon>Eurotiomycetidae</taxon>
        <taxon>Eurotiales</taxon>
        <taxon>Aspergillaceae</taxon>
        <taxon>Aspergillus</taxon>
        <taxon>Aspergillus subgen. Aspergillus</taxon>
    </lineage>
</organism>
<keyword evidence="2" id="KW-1185">Reference proteome</keyword>
<dbReference type="OrthoDB" id="2364732at2759"/>
<dbReference type="GeneID" id="34463878"/>
<evidence type="ECO:0000313" key="1">
    <source>
        <dbReference type="EMBL" id="OJJ80245.1"/>
    </source>
</evidence>
<dbReference type="Proteomes" id="UP000184300">
    <property type="component" value="Unassembled WGS sequence"/>
</dbReference>
<protein>
    <submittedName>
        <fullName evidence="1">Uncharacterized protein</fullName>
    </submittedName>
</protein>
<gene>
    <name evidence="1" type="ORF">ASPGLDRAFT_51832</name>
</gene>
<dbReference type="VEuPathDB" id="FungiDB:ASPGLDRAFT_51832"/>